<dbReference type="EMBL" id="CP001614">
    <property type="protein sequence ID" value="ACR12443.1"/>
    <property type="molecule type" value="Genomic_DNA"/>
</dbReference>
<accession>C5BKP2</accession>
<feature type="domain" description="DUF4124" evidence="1">
    <location>
        <begin position="17"/>
        <end position="55"/>
    </location>
</feature>
<proteinExistence type="predicted"/>
<name>C5BKP2_TERTT</name>
<gene>
    <name evidence="2" type="ordered locus">TERTU_0030</name>
</gene>
<sequence length="158" mass="17998">MRMRALLAIGLIAIPIILPSVSAAEIYRWRDANGKLHFSDKAPEQAKAENVSLPDINRADAVKIRRKPTPIDTRYSNTPDDDPQVLADANRQKVCDNAAQYYERLTRGINHNASSKRIVLQQDGETLSRREQNQYAERMRLNYNRQGCAIPQAENLRL</sequence>
<organism evidence="2 3">
    <name type="scientific">Teredinibacter turnerae (strain ATCC 39867 / T7901)</name>
    <dbReference type="NCBI Taxonomy" id="377629"/>
    <lineage>
        <taxon>Bacteria</taxon>
        <taxon>Pseudomonadati</taxon>
        <taxon>Pseudomonadota</taxon>
        <taxon>Gammaproteobacteria</taxon>
        <taxon>Cellvibrionales</taxon>
        <taxon>Cellvibrionaceae</taxon>
        <taxon>Teredinibacter</taxon>
    </lineage>
</organism>
<protein>
    <recommendedName>
        <fullName evidence="1">DUF4124 domain-containing protein</fullName>
    </recommendedName>
</protein>
<evidence type="ECO:0000313" key="3">
    <source>
        <dbReference type="Proteomes" id="UP000009080"/>
    </source>
</evidence>
<evidence type="ECO:0000259" key="1">
    <source>
        <dbReference type="Pfam" id="PF13511"/>
    </source>
</evidence>
<dbReference type="STRING" id="377629.TERTU_0030"/>
<dbReference type="eggNOG" id="ENOG5032J4S">
    <property type="taxonomic scope" value="Bacteria"/>
</dbReference>
<keyword evidence="3" id="KW-1185">Reference proteome</keyword>
<evidence type="ECO:0000313" key="2">
    <source>
        <dbReference type="EMBL" id="ACR12443.1"/>
    </source>
</evidence>
<reference evidence="2 3" key="1">
    <citation type="journal article" date="2009" name="PLoS ONE">
        <title>The complete genome of Teredinibacter turnerae T7901: an intracellular endosymbiont of marine wood-boring bivalves (shipworms).</title>
        <authorList>
            <person name="Yang J.C."/>
            <person name="Madupu R."/>
            <person name="Durkin A.S."/>
            <person name="Ekborg N.A."/>
            <person name="Pedamallu C.S."/>
            <person name="Hostetler J.B."/>
            <person name="Radune D."/>
            <person name="Toms B.S."/>
            <person name="Henrissat B."/>
            <person name="Coutinho P.M."/>
            <person name="Schwarz S."/>
            <person name="Field L."/>
            <person name="Trindade-Silva A.E."/>
            <person name="Soares C.A.G."/>
            <person name="Elshahawi S."/>
            <person name="Hanora A."/>
            <person name="Schmidt E.W."/>
            <person name="Haygood M.G."/>
            <person name="Posfai J."/>
            <person name="Benner J."/>
            <person name="Madinger C."/>
            <person name="Nove J."/>
            <person name="Anton B."/>
            <person name="Chaudhary K."/>
            <person name="Foster J."/>
            <person name="Holman A."/>
            <person name="Kumar S."/>
            <person name="Lessard P.A."/>
            <person name="Luyten Y.A."/>
            <person name="Slatko B."/>
            <person name="Wood N."/>
            <person name="Wu B."/>
            <person name="Teplitski M."/>
            <person name="Mougous J.D."/>
            <person name="Ward N."/>
            <person name="Eisen J.A."/>
            <person name="Badger J.H."/>
            <person name="Distel D.L."/>
        </authorList>
    </citation>
    <scope>NUCLEOTIDE SEQUENCE [LARGE SCALE GENOMIC DNA]</scope>
    <source>
        <strain evidence="3">ATCC 39867 / T7901</strain>
    </source>
</reference>
<dbReference type="HOGENOM" id="CLU_1668550_0_0_6"/>
<dbReference type="Pfam" id="PF13511">
    <property type="entry name" value="DUF4124"/>
    <property type="match status" value="1"/>
</dbReference>
<dbReference type="KEGG" id="ttu:TERTU_0030"/>
<dbReference type="AlphaFoldDB" id="C5BKP2"/>
<dbReference type="Proteomes" id="UP000009080">
    <property type="component" value="Chromosome"/>
</dbReference>
<dbReference type="InterPro" id="IPR025392">
    <property type="entry name" value="DUF4124"/>
</dbReference>